<name>A0ABQ2F8Q6_9MICO</name>
<evidence type="ECO:0000313" key="2">
    <source>
        <dbReference type="Proteomes" id="UP000662111"/>
    </source>
</evidence>
<dbReference type="Pfam" id="PF13289">
    <property type="entry name" value="SIR2_2"/>
    <property type="match status" value="1"/>
</dbReference>
<evidence type="ECO:0000313" key="1">
    <source>
        <dbReference type="EMBL" id="GGK63331.1"/>
    </source>
</evidence>
<organism evidence="1 2">
    <name type="scientific">Ornithinimicrobium pekingense</name>
    <dbReference type="NCBI Taxonomy" id="384677"/>
    <lineage>
        <taxon>Bacteria</taxon>
        <taxon>Bacillati</taxon>
        <taxon>Actinomycetota</taxon>
        <taxon>Actinomycetes</taxon>
        <taxon>Micrococcales</taxon>
        <taxon>Ornithinimicrobiaceae</taxon>
        <taxon>Ornithinimicrobium</taxon>
    </lineage>
</organism>
<gene>
    <name evidence="1" type="ORF">GCM10011509_09680</name>
</gene>
<accession>A0ABQ2F8Q6</accession>
<evidence type="ECO:0008006" key="3">
    <source>
        <dbReference type="Google" id="ProtNLM"/>
    </source>
</evidence>
<sequence length="190" mass="21997">MPFDIVLTTNADFLLERAYERQRRPYVPLLGESQLSLARRPEATQLLKFHGDLRHPGDLIMTEEDYDGFLRRKPLLTTYISWWLLTREPVLFGYSLDDVDLREVLAVLRDRLGRMTRAGWAILPVDADGRTSAKFARRGLRAIVLDDNPDADRGEVLEVFFTELLTEWERRAARHVSLRTDASTAELRRG</sequence>
<keyword evidence="2" id="KW-1185">Reference proteome</keyword>
<dbReference type="Proteomes" id="UP000662111">
    <property type="component" value="Unassembled WGS sequence"/>
</dbReference>
<dbReference type="EMBL" id="BMLB01000002">
    <property type="protein sequence ID" value="GGK63331.1"/>
    <property type="molecule type" value="Genomic_DNA"/>
</dbReference>
<protein>
    <recommendedName>
        <fullName evidence="3">SIR2-like domain-containing protein</fullName>
    </recommendedName>
</protein>
<proteinExistence type="predicted"/>
<comment type="caution">
    <text evidence="1">The sequence shown here is derived from an EMBL/GenBank/DDBJ whole genome shotgun (WGS) entry which is preliminary data.</text>
</comment>
<reference evidence="2" key="1">
    <citation type="journal article" date="2019" name="Int. J. Syst. Evol. Microbiol.">
        <title>The Global Catalogue of Microorganisms (GCM) 10K type strain sequencing project: providing services to taxonomists for standard genome sequencing and annotation.</title>
        <authorList>
            <consortium name="The Broad Institute Genomics Platform"/>
            <consortium name="The Broad Institute Genome Sequencing Center for Infectious Disease"/>
            <person name="Wu L."/>
            <person name="Ma J."/>
        </authorList>
    </citation>
    <scope>NUCLEOTIDE SEQUENCE [LARGE SCALE GENOMIC DNA]</scope>
    <source>
        <strain evidence="2">CGMCC 1.5362</strain>
    </source>
</reference>